<accession>A0A4P9YJD2</accession>
<comment type="pathway">
    <text evidence="1">Isoprenoid biosynthesis; isopentenyl diphosphate biosynthesis via mevalonate pathway; isopentenyl diphosphate from (R)-mevalonate: step 2/3.</text>
</comment>
<dbReference type="UniPathway" id="UPA00057"/>
<dbReference type="InterPro" id="IPR035102">
    <property type="entry name" value="Phosphomevalonate_kinase"/>
</dbReference>
<reference evidence="8" key="1">
    <citation type="journal article" date="2018" name="Nat. Microbiol.">
        <title>Leveraging single-cell genomics to expand the fungal tree of life.</title>
        <authorList>
            <person name="Ahrendt S.R."/>
            <person name="Quandt C.A."/>
            <person name="Ciobanu D."/>
            <person name="Clum A."/>
            <person name="Salamov A."/>
            <person name="Andreopoulos B."/>
            <person name="Cheng J.F."/>
            <person name="Woyke T."/>
            <person name="Pelin A."/>
            <person name="Henrissat B."/>
            <person name="Reynolds N.K."/>
            <person name="Benny G.L."/>
            <person name="Smith M.E."/>
            <person name="James T.Y."/>
            <person name="Grigoriev I.V."/>
        </authorList>
    </citation>
    <scope>NUCLEOTIDE SEQUENCE [LARGE SCALE GENOMIC DNA]</scope>
    <source>
        <strain evidence="8">CSF55</strain>
    </source>
</reference>
<dbReference type="GO" id="GO:0019287">
    <property type="term" value="P:isopentenyl diphosphate biosynthetic process, mevalonate pathway"/>
    <property type="evidence" value="ECO:0007669"/>
    <property type="project" value="UniProtKB-UniPathway"/>
</dbReference>
<keyword evidence="3" id="KW-0808">Transferase</keyword>
<evidence type="ECO:0000256" key="5">
    <source>
        <dbReference type="ARBA" id="ARBA00022777"/>
    </source>
</evidence>
<sequence>MYKLEVSSPGKVLIVGGYTILNPKNQGIVVTTKARFHVRIEKYDDGVEFILSNFNHEMIQYKYANNEKYLILHKGNSNKYIDACMHVISWFLDKPLSSMKIYLNADKDFYSFVDNAPDSLAQGKLGSGFDVAAAHYGPLLFKSCISLKNIALNDLTKSWAYENSEEFKDMLFDWPKPLSIVMGDVSGGSSSPSMAKSVIAYNNSNEWVELEKRNDVTIDLFKKLLKCWRKEKQFHSFCENFSLGRFDLCPEYFVDLINALKKGFQDIRIALKRLGELANVPIEPDEQSERLDSIFEIDGVLGAGVPGAGGYDAIFAIAMSDYARDQFPEVQVMETAVVDSNGLQFE</sequence>
<dbReference type="EMBL" id="ML005271">
    <property type="protein sequence ID" value="RKP19202.1"/>
    <property type="molecule type" value="Genomic_DNA"/>
</dbReference>
<name>A0A4P9YJD2_ROZAC</name>
<dbReference type="AlphaFoldDB" id="A0A4P9YJD2"/>
<protein>
    <recommendedName>
        <fullName evidence="2">phosphomevalonate kinase</fullName>
        <ecNumber evidence="2">2.7.4.2</ecNumber>
    </recommendedName>
</protein>
<proteinExistence type="predicted"/>
<dbReference type="GO" id="GO:0010142">
    <property type="term" value="P:farnesyl diphosphate biosynthetic process, mevalonate pathway"/>
    <property type="evidence" value="ECO:0007669"/>
    <property type="project" value="TreeGrafter"/>
</dbReference>
<evidence type="ECO:0000256" key="1">
    <source>
        <dbReference type="ARBA" id="ARBA00005017"/>
    </source>
</evidence>
<dbReference type="SUPFAM" id="SSF54211">
    <property type="entry name" value="Ribosomal protein S5 domain 2-like"/>
    <property type="match status" value="1"/>
</dbReference>
<evidence type="ECO:0000256" key="4">
    <source>
        <dbReference type="ARBA" id="ARBA00022741"/>
    </source>
</evidence>
<dbReference type="Proteomes" id="UP000281549">
    <property type="component" value="Unassembled WGS sequence"/>
</dbReference>
<dbReference type="PANTHER" id="PTHR31814:SF2">
    <property type="entry name" value="PHOSPHOMEVALONATE KINASE"/>
    <property type="match status" value="1"/>
</dbReference>
<keyword evidence="5" id="KW-0418">Kinase</keyword>
<evidence type="ECO:0000256" key="2">
    <source>
        <dbReference type="ARBA" id="ARBA00012958"/>
    </source>
</evidence>
<dbReference type="EC" id="2.7.4.2" evidence="2"/>
<dbReference type="Gene3D" id="3.30.230.10">
    <property type="match status" value="1"/>
</dbReference>
<dbReference type="GO" id="GO:0004631">
    <property type="term" value="F:phosphomevalonate kinase activity"/>
    <property type="evidence" value="ECO:0007669"/>
    <property type="project" value="UniProtKB-EC"/>
</dbReference>
<keyword evidence="4" id="KW-0547">Nucleotide-binding</keyword>
<dbReference type="GO" id="GO:0005524">
    <property type="term" value="F:ATP binding"/>
    <property type="evidence" value="ECO:0007669"/>
    <property type="project" value="UniProtKB-KW"/>
</dbReference>
<organism evidence="7 8">
    <name type="scientific">Rozella allomycis (strain CSF55)</name>
    <dbReference type="NCBI Taxonomy" id="988480"/>
    <lineage>
        <taxon>Eukaryota</taxon>
        <taxon>Fungi</taxon>
        <taxon>Fungi incertae sedis</taxon>
        <taxon>Cryptomycota</taxon>
        <taxon>Cryptomycota incertae sedis</taxon>
        <taxon>Rozella</taxon>
    </lineage>
</organism>
<evidence type="ECO:0000256" key="3">
    <source>
        <dbReference type="ARBA" id="ARBA00022679"/>
    </source>
</evidence>
<keyword evidence="6" id="KW-0067">ATP-binding</keyword>
<evidence type="ECO:0000256" key="6">
    <source>
        <dbReference type="ARBA" id="ARBA00022840"/>
    </source>
</evidence>
<gene>
    <name evidence="7" type="ORF">ROZALSC1DRAFT_29174</name>
</gene>
<dbReference type="PANTHER" id="PTHR31814">
    <property type="match status" value="1"/>
</dbReference>
<evidence type="ECO:0000313" key="7">
    <source>
        <dbReference type="EMBL" id="RKP19202.1"/>
    </source>
</evidence>
<dbReference type="InterPro" id="IPR014721">
    <property type="entry name" value="Ribsml_uS5_D2-typ_fold_subgr"/>
</dbReference>
<evidence type="ECO:0000313" key="8">
    <source>
        <dbReference type="Proteomes" id="UP000281549"/>
    </source>
</evidence>
<dbReference type="InterPro" id="IPR020568">
    <property type="entry name" value="Ribosomal_Su5_D2-typ_SF"/>
</dbReference>